<evidence type="ECO:0000313" key="3">
    <source>
        <dbReference type="Proteomes" id="UP001172687"/>
    </source>
</evidence>
<keyword evidence="2" id="KW-0378">Hydrolase</keyword>
<dbReference type="PANTHER" id="PTHR30302">
    <property type="entry name" value="HYDROGENASE 1 MATURATION PROTEASE"/>
    <property type="match status" value="1"/>
</dbReference>
<proteinExistence type="predicted"/>
<gene>
    <name evidence="2" type="ORF">QYF68_29685</name>
</gene>
<dbReference type="Proteomes" id="UP001172687">
    <property type="component" value="Unassembled WGS sequence"/>
</dbReference>
<dbReference type="SUPFAM" id="SSF53163">
    <property type="entry name" value="HybD-like"/>
    <property type="match status" value="1"/>
</dbReference>
<dbReference type="InterPro" id="IPR000671">
    <property type="entry name" value="Peptidase_A31"/>
</dbReference>
<sequence>MNLGDFDDDSCLIYGIGNVGRQDDGLGWAFVDWLEAQGRCPSAQLQRSYQLLIEDADLISTKRRVLFVDATKDESVTSFELRRPAPRMDFTFTSHAISVPAIMATCEQCFGCLPEVYVLAIRGFEFGLAMGLTRAAQRNLDIVTACLSSPGRVGNATTATTGGTRPHRTAAVSSDSHR</sequence>
<protein>
    <submittedName>
        <fullName evidence="2">Hydrogenase maturation protease</fullName>
    </submittedName>
</protein>
<dbReference type="EMBL" id="JAUHTC010000096">
    <property type="protein sequence ID" value="MDN4521960.1"/>
    <property type="molecule type" value="Genomic_DNA"/>
</dbReference>
<reference evidence="2" key="1">
    <citation type="submission" date="2023-07" db="EMBL/GenBank/DDBJ databases">
        <title>Degradation of tert-butanol by M. austroafricanum TBA100.</title>
        <authorList>
            <person name="Helbich S."/>
            <person name="Vainshtein Y."/>
        </authorList>
    </citation>
    <scope>NUCLEOTIDE SEQUENCE</scope>
    <source>
        <strain evidence="2">TBA100</strain>
    </source>
</reference>
<keyword evidence="2" id="KW-0645">Protease</keyword>
<dbReference type="NCBIfam" id="TIGR00072">
    <property type="entry name" value="hydrog_prot"/>
    <property type="match status" value="1"/>
</dbReference>
<dbReference type="CDD" id="cd06066">
    <property type="entry name" value="H2MP_NAD-link-bidir"/>
    <property type="match status" value="1"/>
</dbReference>
<dbReference type="PANTHER" id="PTHR30302:SF5">
    <property type="entry name" value="SLR1876 PROTEIN"/>
    <property type="match status" value="1"/>
</dbReference>
<keyword evidence="3" id="KW-1185">Reference proteome</keyword>
<accession>A0ABT8HN37</accession>
<dbReference type="GO" id="GO:0006508">
    <property type="term" value="P:proteolysis"/>
    <property type="evidence" value="ECO:0007669"/>
    <property type="project" value="UniProtKB-KW"/>
</dbReference>
<evidence type="ECO:0000256" key="1">
    <source>
        <dbReference type="SAM" id="MobiDB-lite"/>
    </source>
</evidence>
<evidence type="ECO:0000313" key="2">
    <source>
        <dbReference type="EMBL" id="MDN4521960.1"/>
    </source>
</evidence>
<feature type="compositionally biased region" description="Low complexity" evidence="1">
    <location>
        <begin position="154"/>
        <end position="164"/>
    </location>
</feature>
<dbReference type="Gene3D" id="3.40.50.1450">
    <property type="entry name" value="HybD-like"/>
    <property type="match status" value="1"/>
</dbReference>
<feature type="region of interest" description="Disordered" evidence="1">
    <location>
        <begin position="154"/>
        <end position="178"/>
    </location>
</feature>
<comment type="caution">
    <text evidence="2">The sequence shown here is derived from an EMBL/GenBank/DDBJ whole genome shotgun (WGS) entry which is preliminary data.</text>
</comment>
<dbReference type="GO" id="GO:0008233">
    <property type="term" value="F:peptidase activity"/>
    <property type="evidence" value="ECO:0007669"/>
    <property type="project" value="UniProtKB-KW"/>
</dbReference>
<name>A0ABT8HN37_MYCAO</name>
<dbReference type="InterPro" id="IPR023430">
    <property type="entry name" value="Pept_HybD-like_dom_sf"/>
</dbReference>
<organism evidence="2 3">
    <name type="scientific">Mycolicibacterium austroafricanum</name>
    <name type="common">Mycobacterium austroafricanum</name>
    <dbReference type="NCBI Taxonomy" id="39687"/>
    <lineage>
        <taxon>Bacteria</taxon>
        <taxon>Bacillati</taxon>
        <taxon>Actinomycetota</taxon>
        <taxon>Actinomycetes</taxon>
        <taxon>Mycobacteriales</taxon>
        <taxon>Mycobacteriaceae</taxon>
        <taxon>Mycolicibacterium</taxon>
    </lineage>
</organism>
<dbReference type="RefSeq" id="WP_105388968.1">
    <property type="nucleotide sequence ID" value="NZ_CP070380.1"/>
</dbReference>